<dbReference type="Gene3D" id="3.20.80.10">
    <property type="entry name" value="Regulatory factor, effector binding domain"/>
    <property type="match status" value="1"/>
</dbReference>
<dbReference type="AlphaFoldDB" id="A0A553PLY0"/>
<dbReference type="OrthoDB" id="6424451at2759"/>
<comment type="similarity">
    <text evidence="1">Belongs to the HEBP family.</text>
</comment>
<dbReference type="PANTHER" id="PTHR11220:SF73">
    <property type="entry name" value="HEME-BINDING PROTEIN 2"/>
    <property type="match status" value="1"/>
</dbReference>
<comment type="caution">
    <text evidence="3">The sequence shown here is derived from an EMBL/GenBank/DDBJ whole genome shotgun (WGS) entry which is preliminary data.</text>
</comment>
<dbReference type="SUPFAM" id="SSF55136">
    <property type="entry name" value="Probable bacterial effector-binding domain"/>
    <property type="match status" value="1"/>
</dbReference>
<keyword evidence="2" id="KW-0732">Signal</keyword>
<reference evidence="3 4" key="1">
    <citation type="journal article" date="2018" name="Nat. Ecol. Evol.">
        <title>Genomic signatures of mitonuclear coevolution across populations of Tigriopus californicus.</title>
        <authorList>
            <person name="Barreto F.S."/>
            <person name="Watson E.T."/>
            <person name="Lima T.G."/>
            <person name="Willett C.S."/>
            <person name="Edmands S."/>
            <person name="Li W."/>
            <person name="Burton R.S."/>
        </authorList>
    </citation>
    <scope>NUCLEOTIDE SEQUENCE [LARGE SCALE GENOMIC DNA]</scope>
    <source>
        <strain evidence="3 4">San Diego</strain>
    </source>
</reference>
<gene>
    <name evidence="3" type="ORF">TCAL_15284</name>
</gene>
<feature type="signal peptide" evidence="2">
    <location>
        <begin position="1"/>
        <end position="18"/>
    </location>
</feature>
<dbReference type="PANTHER" id="PTHR11220">
    <property type="entry name" value="HEME-BINDING PROTEIN-RELATED"/>
    <property type="match status" value="1"/>
</dbReference>
<proteinExistence type="inferred from homology"/>
<dbReference type="InterPro" id="IPR006917">
    <property type="entry name" value="SOUL_heme-bd"/>
</dbReference>
<evidence type="ECO:0000256" key="2">
    <source>
        <dbReference type="SAM" id="SignalP"/>
    </source>
</evidence>
<organism evidence="3 4">
    <name type="scientific">Tigriopus californicus</name>
    <name type="common">Marine copepod</name>
    <dbReference type="NCBI Taxonomy" id="6832"/>
    <lineage>
        <taxon>Eukaryota</taxon>
        <taxon>Metazoa</taxon>
        <taxon>Ecdysozoa</taxon>
        <taxon>Arthropoda</taxon>
        <taxon>Crustacea</taxon>
        <taxon>Multicrustacea</taxon>
        <taxon>Hexanauplia</taxon>
        <taxon>Copepoda</taxon>
        <taxon>Harpacticoida</taxon>
        <taxon>Harpacticidae</taxon>
        <taxon>Tigriopus</taxon>
    </lineage>
</organism>
<feature type="chain" id="PRO_5021959581" evidence="2">
    <location>
        <begin position="19"/>
        <end position="196"/>
    </location>
</feature>
<sequence>MKSFFPIFLAFAASSCYASMEELSYTVEEVYNSGEFERRNFATGQAFACTNASYYNGNPIRVFLALKKYIDGDNDKHMIIPMTLPVFTVRHLDNGNVVEDRTCLYLGKDYAQCAPTPNSPYIEIRHPGVQIAFTRQIGGFMTASSAATEYTSLKALLIQNGLGNQLETKYYAFARYNAPGAQGPRRNEVWIFKASN</sequence>
<evidence type="ECO:0000256" key="1">
    <source>
        <dbReference type="ARBA" id="ARBA00009817"/>
    </source>
</evidence>
<dbReference type="InterPro" id="IPR011256">
    <property type="entry name" value="Reg_factor_effector_dom_sf"/>
</dbReference>
<keyword evidence="4" id="KW-1185">Reference proteome</keyword>
<protein>
    <submittedName>
        <fullName evidence="3">Uncharacterized protein</fullName>
    </submittedName>
</protein>
<name>A0A553PLY0_TIGCA</name>
<dbReference type="Pfam" id="PF04832">
    <property type="entry name" value="SOUL"/>
    <property type="match status" value="1"/>
</dbReference>
<dbReference type="EMBL" id="VCGU01000003">
    <property type="protein sequence ID" value="TRY78692.1"/>
    <property type="molecule type" value="Genomic_DNA"/>
</dbReference>
<accession>A0A553PLY0</accession>
<evidence type="ECO:0000313" key="4">
    <source>
        <dbReference type="Proteomes" id="UP000318571"/>
    </source>
</evidence>
<evidence type="ECO:0000313" key="3">
    <source>
        <dbReference type="EMBL" id="TRY78692.1"/>
    </source>
</evidence>
<dbReference type="Proteomes" id="UP000318571">
    <property type="component" value="Chromosome 11"/>
</dbReference>
<dbReference type="PROSITE" id="PS51257">
    <property type="entry name" value="PROKAR_LIPOPROTEIN"/>
    <property type="match status" value="1"/>
</dbReference>